<evidence type="ECO:0000313" key="2">
    <source>
        <dbReference type="EMBL" id="KIM41566.1"/>
    </source>
</evidence>
<sequence>MPEASSDQLLPSIKIGEGTTMTFLRNEPYLTRVHVSAEVHNQETLLAPPHWHETHDEFFRIVKGRLEVMIGSNTRIYVPEDGEICIPKGVVHSLRGFIGEETIFEERTEPMDEAKELFFRNLLGSGKQPTNLFMVMQVFYHGDARPSFPGNFHWLENMFVTIVGGYIAPMLGYKLKYESLKRV</sequence>
<protein>
    <recommendedName>
        <fullName evidence="1">Cupin type-2 domain-containing protein</fullName>
    </recommendedName>
</protein>
<dbReference type="Gene3D" id="2.60.120.10">
    <property type="entry name" value="Jelly Rolls"/>
    <property type="match status" value="1"/>
</dbReference>
<evidence type="ECO:0000313" key="3">
    <source>
        <dbReference type="Proteomes" id="UP000053424"/>
    </source>
</evidence>
<gene>
    <name evidence="2" type="ORF">M413DRAFT_445539</name>
</gene>
<dbReference type="AlphaFoldDB" id="A0A0C3CD81"/>
<reference evidence="2 3" key="1">
    <citation type="submission" date="2014-04" db="EMBL/GenBank/DDBJ databases">
        <authorList>
            <consortium name="DOE Joint Genome Institute"/>
            <person name="Kuo A."/>
            <person name="Gay G."/>
            <person name="Dore J."/>
            <person name="Kohler A."/>
            <person name="Nagy L.G."/>
            <person name="Floudas D."/>
            <person name="Copeland A."/>
            <person name="Barry K.W."/>
            <person name="Cichocki N."/>
            <person name="Veneault-Fourrey C."/>
            <person name="LaButti K."/>
            <person name="Lindquist E.A."/>
            <person name="Lipzen A."/>
            <person name="Lundell T."/>
            <person name="Morin E."/>
            <person name="Murat C."/>
            <person name="Sun H."/>
            <person name="Tunlid A."/>
            <person name="Henrissat B."/>
            <person name="Grigoriev I.V."/>
            <person name="Hibbett D.S."/>
            <person name="Martin F."/>
            <person name="Nordberg H.P."/>
            <person name="Cantor M.N."/>
            <person name="Hua S.X."/>
        </authorList>
    </citation>
    <scope>NUCLEOTIDE SEQUENCE [LARGE SCALE GENOMIC DNA]</scope>
    <source>
        <strain evidence="3">h7</strain>
    </source>
</reference>
<organism evidence="2 3">
    <name type="scientific">Hebeloma cylindrosporum</name>
    <dbReference type="NCBI Taxonomy" id="76867"/>
    <lineage>
        <taxon>Eukaryota</taxon>
        <taxon>Fungi</taxon>
        <taxon>Dikarya</taxon>
        <taxon>Basidiomycota</taxon>
        <taxon>Agaricomycotina</taxon>
        <taxon>Agaricomycetes</taxon>
        <taxon>Agaricomycetidae</taxon>
        <taxon>Agaricales</taxon>
        <taxon>Agaricineae</taxon>
        <taxon>Hymenogastraceae</taxon>
        <taxon>Hebeloma</taxon>
    </lineage>
</organism>
<reference evidence="3" key="2">
    <citation type="submission" date="2015-01" db="EMBL/GenBank/DDBJ databases">
        <title>Evolutionary Origins and Diversification of the Mycorrhizal Mutualists.</title>
        <authorList>
            <consortium name="DOE Joint Genome Institute"/>
            <consortium name="Mycorrhizal Genomics Consortium"/>
            <person name="Kohler A."/>
            <person name="Kuo A."/>
            <person name="Nagy L.G."/>
            <person name="Floudas D."/>
            <person name="Copeland A."/>
            <person name="Barry K.W."/>
            <person name="Cichocki N."/>
            <person name="Veneault-Fourrey C."/>
            <person name="LaButti K."/>
            <person name="Lindquist E.A."/>
            <person name="Lipzen A."/>
            <person name="Lundell T."/>
            <person name="Morin E."/>
            <person name="Murat C."/>
            <person name="Riley R."/>
            <person name="Ohm R."/>
            <person name="Sun H."/>
            <person name="Tunlid A."/>
            <person name="Henrissat B."/>
            <person name="Grigoriev I.V."/>
            <person name="Hibbett D.S."/>
            <person name="Martin F."/>
        </authorList>
    </citation>
    <scope>NUCLEOTIDE SEQUENCE [LARGE SCALE GENOMIC DNA]</scope>
    <source>
        <strain evidence="3">h7</strain>
    </source>
</reference>
<dbReference type="CDD" id="cd02208">
    <property type="entry name" value="cupin_RmlC-like"/>
    <property type="match status" value="1"/>
</dbReference>
<dbReference type="SUPFAM" id="SSF51182">
    <property type="entry name" value="RmlC-like cupins"/>
    <property type="match status" value="1"/>
</dbReference>
<keyword evidence="3" id="KW-1185">Reference proteome</keyword>
<proteinExistence type="predicted"/>
<dbReference type="InterPro" id="IPR013096">
    <property type="entry name" value="Cupin_2"/>
</dbReference>
<dbReference type="OrthoDB" id="504210at2759"/>
<dbReference type="EMBL" id="KN831780">
    <property type="protein sequence ID" value="KIM41566.1"/>
    <property type="molecule type" value="Genomic_DNA"/>
</dbReference>
<dbReference type="Pfam" id="PF07883">
    <property type="entry name" value="Cupin_2"/>
    <property type="match status" value="1"/>
</dbReference>
<feature type="domain" description="Cupin type-2" evidence="1">
    <location>
        <begin position="47"/>
        <end position="95"/>
    </location>
</feature>
<dbReference type="HOGENOM" id="CLU_109883_0_0_1"/>
<accession>A0A0C3CD81</accession>
<dbReference type="InterPro" id="IPR014710">
    <property type="entry name" value="RmlC-like_jellyroll"/>
</dbReference>
<dbReference type="Proteomes" id="UP000053424">
    <property type="component" value="Unassembled WGS sequence"/>
</dbReference>
<name>A0A0C3CD81_HEBCY</name>
<evidence type="ECO:0000259" key="1">
    <source>
        <dbReference type="Pfam" id="PF07883"/>
    </source>
</evidence>
<dbReference type="InterPro" id="IPR011051">
    <property type="entry name" value="RmlC_Cupin_sf"/>
</dbReference>